<sequence>MQALPLPSGMLLSKNQFFFSLLLLVLSPFMITNLVWLLRSEKAVGKVQGIGEHTGMNLGPSTYALVSFSVAKDTIWFQGMDQDYKYGDQVPVRYIASNPSDAKINTPLSIWGDTFAYGSVAFIFWIVCFLSKDLVPATAKVRIGKKPFIQIVNTGR</sequence>
<reference evidence="3" key="1">
    <citation type="submission" date="2015-01" db="EMBL/GenBank/DDBJ databases">
        <title>Flavisolibacter sp./LCS9/ whole genome sequencing.</title>
        <authorList>
            <person name="Kim M.K."/>
            <person name="Srinivasan S."/>
            <person name="Lee J.-J."/>
        </authorList>
    </citation>
    <scope>NUCLEOTIDE SEQUENCE [LARGE SCALE GENOMIC DNA]</scope>
    <source>
        <strain evidence="3">LCS9</strain>
    </source>
</reference>
<evidence type="ECO:0008006" key="4">
    <source>
        <dbReference type="Google" id="ProtNLM"/>
    </source>
</evidence>
<accession>A0A172TXM2</accession>
<dbReference type="AlphaFoldDB" id="A0A172TXM2"/>
<name>A0A172TXM2_9BACT</name>
<evidence type="ECO:0000313" key="2">
    <source>
        <dbReference type="EMBL" id="ANE51756.1"/>
    </source>
</evidence>
<dbReference type="KEGG" id="fla:SY85_15885"/>
<keyword evidence="1" id="KW-0472">Membrane</keyword>
<keyword evidence="1" id="KW-1133">Transmembrane helix</keyword>
<dbReference type="Proteomes" id="UP000077177">
    <property type="component" value="Chromosome"/>
</dbReference>
<feature type="transmembrane region" description="Helical" evidence="1">
    <location>
        <begin position="17"/>
        <end position="38"/>
    </location>
</feature>
<reference evidence="2 3" key="2">
    <citation type="journal article" date="2016" name="Int. J. Syst. Evol. Microbiol.">
        <title>Flavisolibacter tropicus sp. nov., isolated from tropical soil.</title>
        <authorList>
            <person name="Lee J.J."/>
            <person name="Kang M.S."/>
            <person name="Kim G.S."/>
            <person name="Lee C.S."/>
            <person name="Lim S."/>
            <person name="Lee J."/>
            <person name="Roh S.H."/>
            <person name="Kang H."/>
            <person name="Ha J.M."/>
            <person name="Bae S."/>
            <person name="Jung H.Y."/>
            <person name="Kim M.K."/>
        </authorList>
    </citation>
    <scope>NUCLEOTIDE SEQUENCE [LARGE SCALE GENOMIC DNA]</scope>
    <source>
        <strain evidence="2 3">LCS9</strain>
    </source>
</reference>
<gene>
    <name evidence="2" type="ORF">SY85_15885</name>
</gene>
<protein>
    <recommendedName>
        <fullName evidence="4">DUF3592 domain-containing protein</fullName>
    </recommendedName>
</protein>
<organism evidence="2 3">
    <name type="scientific">Flavisolibacter tropicus</name>
    <dbReference type="NCBI Taxonomy" id="1492898"/>
    <lineage>
        <taxon>Bacteria</taxon>
        <taxon>Pseudomonadati</taxon>
        <taxon>Bacteroidota</taxon>
        <taxon>Chitinophagia</taxon>
        <taxon>Chitinophagales</taxon>
        <taxon>Chitinophagaceae</taxon>
        <taxon>Flavisolibacter</taxon>
    </lineage>
</organism>
<evidence type="ECO:0000256" key="1">
    <source>
        <dbReference type="SAM" id="Phobius"/>
    </source>
</evidence>
<proteinExistence type="predicted"/>
<keyword evidence="3" id="KW-1185">Reference proteome</keyword>
<evidence type="ECO:0000313" key="3">
    <source>
        <dbReference type="Proteomes" id="UP000077177"/>
    </source>
</evidence>
<dbReference type="EMBL" id="CP011390">
    <property type="protein sequence ID" value="ANE51756.1"/>
    <property type="molecule type" value="Genomic_DNA"/>
</dbReference>
<keyword evidence="1" id="KW-0812">Transmembrane</keyword>